<feature type="domain" description="GAF" evidence="2">
    <location>
        <begin position="22"/>
        <end position="171"/>
    </location>
</feature>
<evidence type="ECO:0000256" key="1">
    <source>
        <dbReference type="SAM" id="MobiDB-lite"/>
    </source>
</evidence>
<evidence type="ECO:0000259" key="2">
    <source>
        <dbReference type="SMART" id="SM00065"/>
    </source>
</evidence>
<proteinExistence type="predicted"/>
<accession>A0ABU3ZZ06</accession>
<dbReference type="SUPFAM" id="SSF55781">
    <property type="entry name" value="GAF domain-like"/>
    <property type="match status" value="1"/>
</dbReference>
<dbReference type="PANTHER" id="PTHR43102:SF2">
    <property type="entry name" value="GAF DOMAIN-CONTAINING PROTEIN"/>
    <property type="match status" value="1"/>
</dbReference>
<dbReference type="PANTHER" id="PTHR43102">
    <property type="entry name" value="SLR1143 PROTEIN"/>
    <property type="match status" value="1"/>
</dbReference>
<gene>
    <name evidence="3" type="ORF">O0R41_14240</name>
</gene>
<dbReference type="Pfam" id="PF01590">
    <property type="entry name" value="GAF"/>
    <property type="match status" value="1"/>
</dbReference>
<keyword evidence="4" id="KW-1185">Reference proteome</keyword>
<dbReference type="Gene3D" id="3.30.450.20">
    <property type="entry name" value="PAS domain"/>
    <property type="match status" value="1"/>
</dbReference>
<dbReference type="InterPro" id="IPR029016">
    <property type="entry name" value="GAF-like_dom_sf"/>
</dbReference>
<dbReference type="Gene3D" id="3.30.450.40">
    <property type="match status" value="1"/>
</dbReference>
<feature type="region of interest" description="Disordered" evidence="1">
    <location>
        <begin position="242"/>
        <end position="263"/>
    </location>
</feature>
<dbReference type="Proteomes" id="UP001185984">
    <property type="component" value="Unassembled WGS sequence"/>
</dbReference>
<comment type="caution">
    <text evidence="3">The sequence shown here is derived from an EMBL/GenBank/DDBJ whole genome shotgun (WGS) entry which is preliminary data.</text>
</comment>
<protein>
    <submittedName>
        <fullName evidence="3">GAF domain-containing protein</fullName>
    </submittedName>
</protein>
<dbReference type="InterPro" id="IPR003018">
    <property type="entry name" value="GAF"/>
</dbReference>
<reference evidence="4" key="1">
    <citation type="journal article" date="2022" name="J Environ Chem Eng">
        <title>Biodegradation of petroleum oil using a constructed nonpathogenic and heavy metal-tolerant bacterial consortium isolated from marine sponges.</title>
        <authorList>
            <person name="Dechsakulwatana C."/>
            <person name="Rungsihiranrut A."/>
            <person name="Muangchinda C."/>
            <person name="Ningthoujam R."/>
            <person name="Klankeo P."/>
            <person name="Pinyakong O."/>
        </authorList>
    </citation>
    <scope>NUCLEOTIDE SEQUENCE [LARGE SCALE GENOMIC DNA]</scope>
    <source>
        <strain evidence="4">MO2-4</strain>
    </source>
</reference>
<evidence type="ECO:0000313" key="3">
    <source>
        <dbReference type="EMBL" id="MDV5824761.1"/>
    </source>
</evidence>
<dbReference type="RefSeq" id="WP_317517421.1">
    <property type="nucleotide sequence ID" value="NZ_JAPTHD010000006.1"/>
</dbReference>
<sequence length="263" mass="29555">MHQTLEDARLRKLASFHILDTPPEREFDALTALAQRLLDCPIALVSLVDQDRQWFKSAQGMGKVRETPRNQAFCAHTIHEDDLLLIEDACADPRFADNPLVLGKPHIRFYAGVPLRPHHDGYSDTLPALGSFCVIDTKPRHLSSRDLATLRDLAAVAESLLRAHATAEDAKYLAELAEERAEILDGQHRLLRQAEKLASIGSWRLSLDDGVLQWSDQVYVIHGPQAPAKGDAHGRGVRLRIRHDRRRRPPAPGSQHRRDRISA</sequence>
<dbReference type="SMART" id="SM00065">
    <property type="entry name" value="GAF"/>
    <property type="match status" value="1"/>
</dbReference>
<evidence type="ECO:0000313" key="4">
    <source>
        <dbReference type="Proteomes" id="UP001185984"/>
    </source>
</evidence>
<organism evidence="3 4">
    <name type="scientific">Sphingobium naphthae</name>
    <dbReference type="NCBI Taxonomy" id="1886786"/>
    <lineage>
        <taxon>Bacteria</taxon>
        <taxon>Pseudomonadati</taxon>
        <taxon>Pseudomonadota</taxon>
        <taxon>Alphaproteobacteria</taxon>
        <taxon>Sphingomonadales</taxon>
        <taxon>Sphingomonadaceae</taxon>
        <taxon>Sphingobium</taxon>
    </lineage>
</organism>
<name>A0ABU3ZZ06_9SPHN</name>
<dbReference type="EMBL" id="JAPTHD010000006">
    <property type="protein sequence ID" value="MDV5824761.1"/>
    <property type="molecule type" value="Genomic_DNA"/>
</dbReference>